<gene>
    <name evidence="5" type="primary">feaR_2</name>
    <name evidence="5" type="ORF">NCTC1934_02693</name>
</gene>
<dbReference type="GO" id="GO:0043565">
    <property type="term" value="F:sequence-specific DNA binding"/>
    <property type="evidence" value="ECO:0007669"/>
    <property type="project" value="InterPro"/>
</dbReference>
<accession>A0A378YIT9</accession>
<evidence type="ECO:0000256" key="2">
    <source>
        <dbReference type="ARBA" id="ARBA00023125"/>
    </source>
</evidence>
<evidence type="ECO:0000256" key="3">
    <source>
        <dbReference type="ARBA" id="ARBA00023163"/>
    </source>
</evidence>
<keyword evidence="3" id="KW-0804">Transcription</keyword>
<organism evidence="5 6">
    <name type="scientific">Nocardia otitidiscaviarum</name>
    <dbReference type="NCBI Taxonomy" id="1823"/>
    <lineage>
        <taxon>Bacteria</taxon>
        <taxon>Bacillati</taxon>
        <taxon>Actinomycetota</taxon>
        <taxon>Actinomycetes</taxon>
        <taxon>Mycobacteriales</taxon>
        <taxon>Nocardiaceae</taxon>
        <taxon>Nocardia</taxon>
    </lineage>
</organism>
<dbReference type="PANTHER" id="PTHR46796:SF6">
    <property type="entry name" value="ARAC SUBFAMILY"/>
    <property type="match status" value="1"/>
</dbReference>
<evidence type="ECO:0000256" key="1">
    <source>
        <dbReference type="ARBA" id="ARBA00023015"/>
    </source>
</evidence>
<dbReference type="InterPro" id="IPR035418">
    <property type="entry name" value="AraC-bd_2"/>
</dbReference>
<dbReference type="Pfam" id="PF14525">
    <property type="entry name" value="AraC_binding_2"/>
    <property type="match status" value="1"/>
</dbReference>
<dbReference type="PROSITE" id="PS01124">
    <property type="entry name" value="HTH_ARAC_FAMILY_2"/>
    <property type="match status" value="1"/>
</dbReference>
<dbReference type="InterPro" id="IPR037923">
    <property type="entry name" value="HTH-like"/>
</dbReference>
<reference evidence="5 6" key="1">
    <citation type="submission" date="2018-06" db="EMBL/GenBank/DDBJ databases">
        <authorList>
            <consortium name="Pathogen Informatics"/>
            <person name="Doyle S."/>
        </authorList>
    </citation>
    <scope>NUCLEOTIDE SEQUENCE [LARGE SCALE GENOMIC DNA]</scope>
    <source>
        <strain evidence="5 6">NCTC1934</strain>
    </source>
</reference>
<dbReference type="OrthoDB" id="9799345at2"/>
<evidence type="ECO:0000259" key="4">
    <source>
        <dbReference type="PROSITE" id="PS01124"/>
    </source>
</evidence>
<name>A0A378YIT9_9NOCA</name>
<dbReference type="InterPro" id="IPR009057">
    <property type="entry name" value="Homeodomain-like_sf"/>
</dbReference>
<dbReference type="SUPFAM" id="SSF51215">
    <property type="entry name" value="Regulatory protein AraC"/>
    <property type="match status" value="1"/>
</dbReference>
<dbReference type="EMBL" id="UGRY01000002">
    <property type="protein sequence ID" value="SUA76748.1"/>
    <property type="molecule type" value="Genomic_DNA"/>
</dbReference>
<dbReference type="STRING" id="1406858.GCA_000710895_07322"/>
<sequence length="331" mass="36305">MSAELNRSALERIELRSGADESAAEVFEQWEALLGDSYVPLTSAPLPSGTFHGRIELGHYDDVDLSTVGSTPQEARRTNGLIARSSDEYLIATVQLGGHGRLYQDGRVAEVGPGSLVFLNTTRPYHWVIPEEWEMAVVRVPLARIRELTGLVDDELPTASAVSHDSPAGVVARYFRDLAELQGREPDQARLLMAPGMDLLASAVTLAAGGAESEQSADAFARQRVLDFMRARCTDPELTVDRIADGCAMSRRTLYRVFDDFEEGPAAVLRRMRVEHACEMLARDSMLPIAVVAAASGFLTERHLYRAFRVEKGTTPASFRVVGRRTGTDGR</sequence>
<dbReference type="Gene3D" id="1.10.10.60">
    <property type="entry name" value="Homeodomain-like"/>
    <property type="match status" value="1"/>
</dbReference>
<protein>
    <submittedName>
        <fullName evidence="5">Transcriptional activator feaR</fullName>
    </submittedName>
</protein>
<dbReference type="InterPro" id="IPR050204">
    <property type="entry name" value="AraC_XylS_family_regulators"/>
</dbReference>
<dbReference type="AlphaFoldDB" id="A0A378YIT9"/>
<feature type="domain" description="HTH araC/xylS-type" evidence="4">
    <location>
        <begin position="223"/>
        <end position="322"/>
    </location>
</feature>
<dbReference type="PANTHER" id="PTHR46796">
    <property type="entry name" value="HTH-TYPE TRANSCRIPTIONAL ACTIVATOR RHAS-RELATED"/>
    <property type="match status" value="1"/>
</dbReference>
<dbReference type="SMART" id="SM00342">
    <property type="entry name" value="HTH_ARAC"/>
    <property type="match status" value="1"/>
</dbReference>
<dbReference type="SUPFAM" id="SSF46689">
    <property type="entry name" value="Homeodomain-like"/>
    <property type="match status" value="1"/>
</dbReference>
<dbReference type="InterPro" id="IPR018060">
    <property type="entry name" value="HTH_AraC"/>
</dbReference>
<keyword evidence="2" id="KW-0238">DNA-binding</keyword>
<dbReference type="Proteomes" id="UP000255467">
    <property type="component" value="Unassembled WGS sequence"/>
</dbReference>
<keyword evidence="6" id="KW-1185">Reference proteome</keyword>
<dbReference type="RefSeq" id="WP_039809950.1">
    <property type="nucleotide sequence ID" value="NZ_JADLRM010000002.1"/>
</dbReference>
<keyword evidence="1" id="KW-0805">Transcription regulation</keyword>
<evidence type="ECO:0000313" key="5">
    <source>
        <dbReference type="EMBL" id="SUA76748.1"/>
    </source>
</evidence>
<dbReference type="GO" id="GO:0003700">
    <property type="term" value="F:DNA-binding transcription factor activity"/>
    <property type="evidence" value="ECO:0007669"/>
    <property type="project" value="InterPro"/>
</dbReference>
<proteinExistence type="predicted"/>
<evidence type="ECO:0000313" key="6">
    <source>
        <dbReference type="Proteomes" id="UP000255467"/>
    </source>
</evidence>
<dbReference type="Pfam" id="PF12833">
    <property type="entry name" value="HTH_18"/>
    <property type="match status" value="1"/>
</dbReference>